<feature type="domain" description="Aspartate/glutamate/uridylate kinase" evidence="9">
    <location>
        <begin position="33"/>
        <end position="277"/>
    </location>
</feature>
<evidence type="ECO:0000256" key="1">
    <source>
        <dbReference type="ARBA" id="ARBA00004828"/>
    </source>
</evidence>
<dbReference type="GO" id="GO:0006526">
    <property type="term" value="P:L-arginine biosynthetic process"/>
    <property type="evidence" value="ECO:0007669"/>
    <property type="project" value="UniProtKB-KW"/>
</dbReference>
<accession>A0A381WP89</accession>
<evidence type="ECO:0000313" key="10">
    <source>
        <dbReference type="EMBL" id="SVA53767.1"/>
    </source>
</evidence>
<evidence type="ECO:0000259" key="9">
    <source>
        <dbReference type="Pfam" id="PF00696"/>
    </source>
</evidence>
<dbReference type="HAMAP" id="MF_00082">
    <property type="entry name" value="ArgB"/>
    <property type="match status" value="1"/>
</dbReference>
<dbReference type="InterPro" id="IPR001048">
    <property type="entry name" value="Asp/Glu/Uridylate_kinase"/>
</dbReference>
<gene>
    <name evidence="10" type="ORF">METZ01_LOCUS106621</name>
</gene>
<organism evidence="10">
    <name type="scientific">marine metagenome</name>
    <dbReference type="NCBI Taxonomy" id="408172"/>
    <lineage>
        <taxon>unclassified sequences</taxon>
        <taxon>metagenomes</taxon>
        <taxon>ecological metagenomes</taxon>
    </lineage>
</organism>
<dbReference type="PRINTS" id="PR00474">
    <property type="entry name" value="GLU5KINASE"/>
</dbReference>
<evidence type="ECO:0000256" key="6">
    <source>
        <dbReference type="ARBA" id="ARBA00022741"/>
    </source>
</evidence>
<dbReference type="InterPro" id="IPR001057">
    <property type="entry name" value="Glu/AcGlu_kinase"/>
</dbReference>
<protein>
    <recommendedName>
        <fullName evidence="2">acetylglutamate kinase</fullName>
        <ecNumber evidence="2">2.7.2.8</ecNumber>
    </recommendedName>
</protein>
<dbReference type="Gene3D" id="3.40.1160.10">
    <property type="entry name" value="Acetylglutamate kinase-like"/>
    <property type="match status" value="1"/>
</dbReference>
<dbReference type="InterPro" id="IPR004662">
    <property type="entry name" value="AcgluKinase_fam"/>
</dbReference>
<dbReference type="FunFam" id="3.40.1160.10:FF:000004">
    <property type="entry name" value="Acetylglutamate kinase"/>
    <property type="match status" value="1"/>
</dbReference>
<dbReference type="Pfam" id="PF00696">
    <property type="entry name" value="AA_kinase"/>
    <property type="match status" value="1"/>
</dbReference>
<evidence type="ECO:0000256" key="4">
    <source>
        <dbReference type="ARBA" id="ARBA00022605"/>
    </source>
</evidence>
<keyword evidence="5" id="KW-0808">Transferase</keyword>
<evidence type="ECO:0000256" key="7">
    <source>
        <dbReference type="ARBA" id="ARBA00022777"/>
    </source>
</evidence>
<dbReference type="PANTHER" id="PTHR23342">
    <property type="entry name" value="N-ACETYLGLUTAMATE SYNTHASE"/>
    <property type="match status" value="1"/>
</dbReference>
<dbReference type="GO" id="GO:0005524">
    <property type="term" value="F:ATP binding"/>
    <property type="evidence" value="ECO:0007669"/>
    <property type="project" value="UniProtKB-KW"/>
</dbReference>
<reference evidence="10" key="1">
    <citation type="submission" date="2018-05" db="EMBL/GenBank/DDBJ databases">
        <authorList>
            <person name="Lanie J.A."/>
            <person name="Ng W.-L."/>
            <person name="Kazmierczak K.M."/>
            <person name="Andrzejewski T.M."/>
            <person name="Davidsen T.M."/>
            <person name="Wayne K.J."/>
            <person name="Tettelin H."/>
            <person name="Glass J.I."/>
            <person name="Rusch D."/>
            <person name="Podicherti R."/>
            <person name="Tsui H.-C.T."/>
            <person name="Winkler M.E."/>
        </authorList>
    </citation>
    <scope>NUCLEOTIDE SEQUENCE</scope>
</reference>
<dbReference type="EC" id="2.7.2.8" evidence="2"/>
<dbReference type="GO" id="GO:0003991">
    <property type="term" value="F:acetylglutamate kinase activity"/>
    <property type="evidence" value="ECO:0007669"/>
    <property type="project" value="UniProtKB-EC"/>
</dbReference>
<dbReference type="NCBIfam" id="TIGR00761">
    <property type="entry name" value="argB"/>
    <property type="match status" value="1"/>
</dbReference>
<dbReference type="EMBL" id="UINC01012292">
    <property type="protein sequence ID" value="SVA53767.1"/>
    <property type="molecule type" value="Genomic_DNA"/>
</dbReference>
<keyword evidence="4" id="KW-0028">Amino-acid biosynthesis</keyword>
<dbReference type="InterPro" id="IPR037528">
    <property type="entry name" value="ArgB"/>
</dbReference>
<name>A0A381WP89_9ZZZZ</name>
<sequence length="302" mass="32061">MTKPSDHSLPEQLQIAETLAEALPYMRRFKDQTFVIKFGGHAMGDSALADLFAHDVVLLKQVGINPVVVHGGGPQIGHMLERLKIQSSFVDGLRVTDAATVEIVEMVLAGSINKQLVSAINRAGGCAVGLSGKDADLIKAQPLQRRGRDPGSQIERLLDLGFVGDPKVINPAVLQKFAQADIIPVIAPIGFGDNAETYNINADTVAGAIASALGAAKLIMMTDVEGLLDQTRTLVPRLSPDEAQVMLRDGTIEGGMIPKVETCLSTVKGKTEAAHILDGRVPHVLLLEVFTAHGVGTMIVDD</sequence>
<dbReference type="PANTHER" id="PTHR23342:SF0">
    <property type="entry name" value="N-ACETYLGLUTAMATE SYNTHASE, MITOCHONDRIAL"/>
    <property type="match status" value="1"/>
</dbReference>
<keyword evidence="7" id="KW-0418">Kinase</keyword>
<comment type="pathway">
    <text evidence="1">Amino-acid biosynthesis; L-arginine biosynthesis; N(2)-acetyl-L-ornithine from L-glutamate: step 2/4.</text>
</comment>
<keyword evidence="6" id="KW-0547">Nucleotide-binding</keyword>
<proteinExistence type="inferred from homology"/>
<evidence type="ECO:0000256" key="2">
    <source>
        <dbReference type="ARBA" id="ARBA00013065"/>
    </source>
</evidence>
<keyword evidence="3" id="KW-0055">Arginine biosynthesis</keyword>
<dbReference type="CDD" id="cd04250">
    <property type="entry name" value="AAK_NAGK-C"/>
    <property type="match status" value="1"/>
</dbReference>
<dbReference type="InterPro" id="IPR036393">
    <property type="entry name" value="AceGlu_kinase-like_sf"/>
</dbReference>
<dbReference type="GO" id="GO:0005737">
    <property type="term" value="C:cytoplasm"/>
    <property type="evidence" value="ECO:0007669"/>
    <property type="project" value="InterPro"/>
</dbReference>
<dbReference type="InterPro" id="IPR041727">
    <property type="entry name" value="NAGK-C"/>
</dbReference>
<evidence type="ECO:0000256" key="5">
    <source>
        <dbReference type="ARBA" id="ARBA00022679"/>
    </source>
</evidence>
<dbReference type="SUPFAM" id="SSF53633">
    <property type="entry name" value="Carbamate kinase-like"/>
    <property type="match status" value="1"/>
</dbReference>
<evidence type="ECO:0000256" key="8">
    <source>
        <dbReference type="ARBA" id="ARBA00022840"/>
    </source>
</evidence>
<keyword evidence="8" id="KW-0067">ATP-binding</keyword>
<dbReference type="PIRSF" id="PIRSF000728">
    <property type="entry name" value="NAGK"/>
    <property type="match status" value="1"/>
</dbReference>
<dbReference type="AlphaFoldDB" id="A0A381WP89"/>
<evidence type="ECO:0000256" key="3">
    <source>
        <dbReference type="ARBA" id="ARBA00022571"/>
    </source>
</evidence>